<keyword evidence="2" id="KW-1185">Reference proteome</keyword>
<protein>
    <submittedName>
        <fullName evidence="1">Uncharacterized protein</fullName>
    </submittedName>
</protein>
<evidence type="ECO:0000313" key="1">
    <source>
        <dbReference type="EMBL" id="MBU2711424.1"/>
    </source>
</evidence>
<gene>
    <name evidence="1" type="ORF">KCG35_10170</name>
</gene>
<comment type="caution">
    <text evidence="1">The sequence shown here is derived from an EMBL/GenBank/DDBJ whole genome shotgun (WGS) entry which is preliminary data.</text>
</comment>
<proteinExistence type="predicted"/>
<dbReference type="RefSeq" id="WP_215819583.1">
    <property type="nucleotide sequence ID" value="NZ_JAGSOY010000019.1"/>
</dbReference>
<evidence type="ECO:0000313" key="2">
    <source>
        <dbReference type="Proteomes" id="UP000690515"/>
    </source>
</evidence>
<dbReference type="Proteomes" id="UP000690515">
    <property type="component" value="Unassembled WGS sequence"/>
</dbReference>
<name>A0ABS5ZBJ5_9GAMM</name>
<sequence length="164" mass="19050">MKLINFLTFEPFNQLREKIGTKKLGYFELFNPEKHLTGNERITLSEDRLTIDSQHLRKLCDQTIAYKNSRIIVAGTDQTLHISGCEVIERVCKQSESLVISANENLLNTAEFKCFSICNLCLQKIRYKGFDQRIKRRAGYNQLIQSQFSLSAFFLAYPPYPLIF</sequence>
<reference evidence="1 2" key="1">
    <citation type="submission" date="2021-04" db="EMBL/GenBank/DDBJ databases">
        <authorList>
            <person name="Pira H."/>
            <person name="Risdian C."/>
            <person name="Wink J."/>
        </authorList>
    </citation>
    <scope>NUCLEOTIDE SEQUENCE [LARGE SCALE GENOMIC DNA]</scope>
    <source>
        <strain evidence="1 2">WH53</strain>
    </source>
</reference>
<dbReference type="EMBL" id="JAGSOY010000019">
    <property type="protein sequence ID" value="MBU2711424.1"/>
    <property type="molecule type" value="Genomic_DNA"/>
</dbReference>
<organism evidence="1 2">
    <name type="scientific">Zooshikella harenae</name>
    <dbReference type="NCBI Taxonomy" id="2827238"/>
    <lineage>
        <taxon>Bacteria</taxon>
        <taxon>Pseudomonadati</taxon>
        <taxon>Pseudomonadota</taxon>
        <taxon>Gammaproteobacteria</taxon>
        <taxon>Oceanospirillales</taxon>
        <taxon>Zooshikellaceae</taxon>
        <taxon>Zooshikella</taxon>
    </lineage>
</organism>
<accession>A0ABS5ZBJ5</accession>